<feature type="region of interest" description="Disordered" evidence="1">
    <location>
        <begin position="1"/>
        <end position="21"/>
    </location>
</feature>
<organism evidence="2 3">
    <name type="scientific">Meloidogyne floridensis</name>
    <dbReference type="NCBI Taxonomy" id="298350"/>
    <lineage>
        <taxon>Eukaryota</taxon>
        <taxon>Metazoa</taxon>
        <taxon>Ecdysozoa</taxon>
        <taxon>Nematoda</taxon>
        <taxon>Chromadorea</taxon>
        <taxon>Rhabditida</taxon>
        <taxon>Tylenchina</taxon>
        <taxon>Tylenchomorpha</taxon>
        <taxon>Tylenchoidea</taxon>
        <taxon>Meloidogynidae</taxon>
        <taxon>Meloidogyninae</taxon>
        <taxon>Meloidogyne</taxon>
    </lineage>
</organism>
<evidence type="ECO:0000313" key="3">
    <source>
        <dbReference type="WBParaSite" id="scf7180000417174.g997"/>
    </source>
</evidence>
<dbReference type="AlphaFoldDB" id="A0A915NCW7"/>
<sequence length="84" mass="9807">MNVNRQDNLHSQGEPSELKTNRLKRINETIADFKIDEEFYKEKVRKTKEEYEDACQNLNGIRCHIEGTCYAANAQLTEHTSFLS</sequence>
<dbReference type="Proteomes" id="UP000887560">
    <property type="component" value="Unplaced"/>
</dbReference>
<evidence type="ECO:0000256" key="1">
    <source>
        <dbReference type="SAM" id="MobiDB-lite"/>
    </source>
</evidence>
<evidence type="ECO:0000313" key="2">
    <source>
        <dbReference type="Proteomes" id="UP000887560"/>
    </source>
</evidence>
<name>A0A915NCW7_9BILA</name>
<protein>
    <submittedName>
        <fullName evidence="3">Uncharacterized protein</fullName>
    </submittedName>
</protein>
<reference evidence="3" key="1">
    <citation type="submission" date="2022-11" db="UniProtKB">
        <authorList>
            <consortium name="WormBaseParasite"/>
        </authorList>
    </citation>
    <scope>IDENTIFICATION</scope>
</reference>
<accession>A0A915NCW7</accession>
<dbReference type="WBParaSite" id="scf7180000417174.g997">
    <property type="protein sequence ID" value="scf7180000417174.g997"/>
    <property type="gene ID" value="scf7180000417174.g997"/>
</dbReference>
<keyword evidence="2" id="KW-1185">Reference proteome</keyword>
<feature type="compositionally biased region" description="Polar residues" evidence="1">
    <location>
        <begin position="1"/>
        <end position="14"/>
    </location>
</feature>
<proteinExistence type="predicted"/>